<protein>
    <submittedName>
        <fullName evidence="2">Uncharacterized protein</fullName>
    </submittedName>
</protein>
<dbReference type="AlphaFoldDB" id="A0A0D3KMQ1"/>
<evidence type="ECO:0000313" key="2">
    <source>
        <dbReference type="EnsemblProtists" id="EOD37036"/>
    </source>
</evidence>
<evidence type="ECO:0000313" key="3">
    <source>
        <dbReference type="Proteomes" id="UP000013827"/>
    </source>
</evidence>
<dbReference type="RefSeq" id="XP_005789465.1">
    <property type="nucleotide sequence ID" value="XM_005789408.1"/>
</dbReference>
<dbReference type="KEGG" id="ehx:EMIHUDRAFT_362310"/>
<dbReference type="EnsemblProtists" id="EOD37036">
    <property type="protein sequence ID" value="EOD37036"/>
    <property type="gene ID" value="EMIHUDRAFT_362310"/>
</dbReference>
<reference evidence="2" key="2">
    <citation type="submission" date="2024-10" db="UniProtKB">
        <authorList>
            <consortium name="EnsemblProtists"/>
        </authorList>
    </citation>
    <scope>IDENTIFICATION</scope>
</reference>
<dbReference type="GeneID" id="17282306"/>
<dbReference type="HOGENOM" id="CLU_2055866_0_0_1"/>
<feature type="region of interest" description="Disordered" evidence="1">
    <location>
        <begin position="1"/>
        <end position="45"/>
    </location>
</feature>
<proteinExistence type="predicted"/>
<sequence>SIPHGPRGGGAGGGDRGAGLAAAPLESQQHRLRRRAQAGAGVGLARPPTSLWASGRFAAYHTVDGRRVYDGSSTRRWRRRWHARAEGSVDGQVAARRARGALDWETTSLRSLDPVLMIVHD</sequence>
<accession>A0A0D3KMQ1</accession>
<keyword evidence="3" id="KW-1185">Reference proteome</keyword>
<organism evidence="2 3">
    <name type="scientific">Emiliania huxleyi (strain CCMP1516)</name>
    <dbReference type="NCBI Taxonomy" id="280463"/>
    <lineage>
        <taxon>Eukaryota</taxon>
        <taxon>Haptista</taxon>
        <taxon>Haptophyta</taxon>
        <taxon>Prymnesiophyceae</taxon>
        <taxon>Isochrysidales</taxon>
        <taxon>Noelaerhabdaceae</taxon>
        <taxon>Emiliania</taxon>
    </lineage>
</organism>
<dbReference type="Proteomes" id="UP000013827">
    <property type="component" value="Unassembled WGS sequence"/>
</dbReference>
<reference evidence="3" key="1">
    <citation type="journal article" date="2013" name="Nature">
        <title>Pan genome of the phytoplankton Emiliania underpins its global distribution.</title>
        <authorList>
            <person name="Read B.A."/>
            <person name="Kegel J."/>
            <person name="Klute M.J."/>
            <person name="Kuo A."/>
            <person name="Lefebvre S.C."/>
            <person name="Maumus F."/>
            <person name="Mayer C."/>
            <person name="Miller J."/>
            <person name="Monier A."/>
            <person name="Salamov A."/>
            <person name="Young J."/>
            <person name="Aguilar M."/>
            <person name="Claverie J.M."/>
            <person name="Frickenhaus S."/>
            <person name="Gonzalez K."/>
            <person name="Herman E.K."/>
            <person name="Lin Y.C."/>
            <person name="Napier J."/>
            <person name="Ogata H."/>
            <person name="Sarno A.F."/>
            <person name="Shmutz J."/>
            <person name="Schroeder D."/>
            <person name="de Vargas C."/>
            <person name="Verret F."/>
            <person name="von Dassow P."/>
            <person name="Valentin K."/>
            <person name="Van de Peer Y."/>
            <person name="Wheeler G."/>
            <person name="Dacks J.B."/>
            <person name="Delwiche C.F."/>
            <person name="Dyhrman S.T."/>
            <person name="Glockner G."/>
            <person name="John U."/>
            <person name="Richards T."/>
            <person name="Worden A.Z."/>
            <person name="Zhang X."/>
            <person name="Grigoriev I.V."/>
            <person name="Allen A.E."/>
            <person name="Bidle K."/>
            <person name="Borodovsky M."/>
            <person name="Bowler C."/>
            <person name="Brownlee C."/>
            <person name="Cock J.M."/>
            <person name="Elias M."/>
            <person name="Gladyshev V.N."/>
            <person name="Groth M."/>
            <person name="Guda C."/>
            <person name="Hadaegh A."/>
            <person name="Iglesias-Rodriguez M.D."/>
            <person name="Jenkins J."/>
            <person name="Jones B.M."/>
            <person name="Lawson T."/>
            <person name="Leese F."/>
            <person name="Lindquist E."/>
            <person name="Lobanov A."/>
            <person name="Lomsadze A."/>
            <person name="Malik S.B."/>
            <person name="Marsh M.E."/>
            <person name="Mackinder L."/>
            <person name="Mock T."/>
            <person name="Mueller-Roeber B."/>
            <person name="Pagarete A."/>
            <person name="Parker M."/>
            <person name="Probert I."/>
            <person name="Quesneville H."/>
            <person name="Raines C."/>
            <person name="Rensing S.A."/>
            <person name="Riano-Pachon D.M."/>
            <person name="Richier S."/>
            <person name="Rokitta S."/>
            <person name="Shiraiwa Y."/>
            <person name="Soanes D.M."/>
            <person name="van der Giezen M."/>
            <person name="Wahlund T.M."/>
            <person name="Williams B."/>
            <person name="Wilson W."/>
            <person name="Wolfe G."/>
            <person name="Wurch L.L."/>
        </authorList>
    </citation>
    <scope>NUCLEOTIDE SEQUENCE</scope>
</reference>
<dbReference type="PaxDb" id="2903-EOD37036"/>
<evidence type="ECO:0000256" key="1">
    <source>
        <dbReference type="SAM" id="MobiDB-lite"/>
    </source>
</evidence>
<feature type="compositionally biased region" description="Gly residues" evidence="1">
    <location>
        <begin position="1"/>
        <end position="17"/>
    </location>
</feature>
<name>A0A0D3KMQ1_EMIH1</name>